<name>A0A378TV55_NEIEL</name>
<gene>
    <name evidence="1" type="ORF">NCTC10660_00277</name>
</gene>
<evidence type="ECO:0000313" key="2">
    <source>
        <dbReference type="Proteomes" id="UP000254927"/>
    </source>
</evidence>
<sequence length="101" mass="11304">MDKSTGRLKEVAAYAKSVGIAADQLVNAVLGGRPSETLSVRAYRLGVLGGDTRWRRVVWIINKLFWWQKNHCRGAYAAAVNRCLYKNKSPADVWQGGINKR</sequence>
<dbReference type="GeneID" id="93351292"/>
<reference evidence="1 2" key="1">
    <citation type="submission" date="2018-06" db="EMBL/GenBank/DDBJ databases">
        <authorList>
            <consortium name="Pathogen Informatics"/>
            <person name="Doyle S."/>
        </authorList>
    </citation>
    <scope>NUCLEOTIDE SEQUENCE [LARGE SCALE GENOMIC DNA]</scope>
    <source>
        <strain evidence="1 2">NCTC10660</strain>
    </source>
</reference>
<protein>
    <submittedName>
        <fullName evidence="1">Uncharacterized protein</fullName>
    </submittedName>
</protein>
<organism evidence="1 2">
    <name type="scientific">Neisseria elongata</name>
    <dbReference type="NCBI Taxonomy" id="495"/>
    <lineage>
        <taxon>Bacteria</taxon>
        <taxon>Pseudomonadati</taxon>
        <taxon>Pseudomonadota</taxon>
        <taxon>Betaproteobacteria</taxon>
        <taxon>Neisseriales</taxon>
        <taxon>Neisseriaceae</taxon>
        <taxon>Neisseria</taxon>
    </lineage>
</organism>
<dbReference type="RefSeq" id="WP_074897831.1">
    <property type="nucleotide sequence ID" value="NZ_CP031252.1"/>
</dbReference>
<evidence type="ECO:0000313" key="1">
    <source>
        <dbReference type="EMBL" id="STZ66816.1"/>
    </source>
</evidence>
<accession>A0A378TV55</accession>
<proteinExistence type="predicted"/>
<dbReference type="EMBL" id="UGQW01000002">
    <property type="protein sequence ID" value="STZ66816.1"/>
    <property type="molecule type" value="Genomic_DNA"/>
</dbReference>
<dbReference type="AlphaFoldDB" id="A0A378TV55"/>
<dbReference type="Proteomes" id="UP000254927">
    <property type="component" value="Unassembled WGS sequence"/>
</dbReference>